<keyword evidence="1" id="KW-0732">Signal</keyword>
<evidence type="ECO:0000313" key="2">
    <source>
        <dbReference type="EMBL" id="CCD20626.1"/>
    </source>
</evidence>
<protein>
    <submittedName>
        <fullName evidence="2">Uncharacterized protein</fullName>
    </submittedName>
</protein>
<evidence type="ECO:0000313" key="3">
    <source>
        <dbReference type="Proteomes" id="UP000009027"/>
    </source>
</evidence>
<dbReference type="AlphaFoldDB" id="F9WST7"/>
<proteinExistence type="predicted"/>
<dbReference type="VEuPathDB" id="TriTrypDB:TvY486_0002990"/>
<reference evidence="2 3" key="1">
    <citation type="journal article" date="2012" name="Proc. Natl. Acad. Sci. U.S.A.">
        <title>Antigenic diversity is generated by distinct evolutionary mechanisms in African trypanosome species.</title>
        <authorList>
            <person name="Jackson A.P."/>
            <person name="Berry A."/>
            <person name="Aslett M."/>
            <person name="Allison H.C."/>
            <person name="Burton P."/>
            <person name="Vavrova-Anderson J."/>
            <person name="Brown R."/>
            <person name="Browne H."/>
            <person name="Corton N."/>
            <person name="Hauser H."/>
            <person name="Gamble J."/>
            <person name="Gilderthorp R."/>
            <person name="Marcello L."/>
            <person name="McQuillan J."/>
            <person name="Otto T.D."/>
            <person name="Quail M.A."/>
            <person name="Sanders M.J."/>
            <person name="van Tonder A."/>
            <person name="Ginger M.L."/>
            <person name="Field M.C."/>
            <person name="Barry J.D."/>
            <person name="Hertz-Fowler C."/>
            <person name="Berriman M."/>
        </authorList>
    </citation>
    <scope>NUCLEOTIDE SEQUENCE</scope>
    <source>
        <strain evidence="2 3">Y486</strain>
    </source>
</reference>
<dbReference type="EMBL" id="CAEX01006003">
    <property type="protein sequence ID" value="CCD20626.1"/>
    <property type="molecule type" value="Genomic_DNA"/>
</dbReference>
<dbReference type="Proteomes" id="UP000009027">
    <property type="component" value="Unassembled WGS sequence"/>
</dbReference>
<name>F9WST7_TRYVY</name>
<evidence type="ECO:0000256" key="1">
    <source>
        <dbReference type="SAM" id="SignalP"/>
    </source>
</evidence>
<accession>F9WST7</accession>
<sequence length="372" mass="41853">MKIEFCICLSLCVSLGAASDFEFSWYGEGRYVERSTFEKGEKRTLCKAVWFFEEWNTTFYAVRQRAEKLNESVRAIFAHNFSTLVRGRASLVTTLEKIETVHRSVNAALAANTGFRASVSRDFYTAFESVQGMDGNFTLGHKNVVRNDEKITNARETFEWFINDFSSCSDMTPGASSGYDGDAKDGEDDGSDYYDLEVDDSDAVDTDNCGVDNDGTANRTLRLSEGTAVRMYDDLVHLNNSKIHFWDEVAHDARCAIKEVNVSTRISQKGSRGILTGNMWGECVINLTDIIRRNCTRAGDSESRVGTRLEACCSLRRGICGMSEVFERSGLGDELRLTDNFEFRESMFGYGCKNIMDMCASFPDCSRRDRVK</sequence>
<gene>
    <name evidence="2" type="ORF">TvY486_0002990</name>
</gene>
<feature type="signal peptide" evidence="1">
    <location>
        <begin position="1"/>
        <end position="18"/>
    </location>
</feature>
<keyword evidence="3" id="KW-1185">Reference proteome</keyword>
<feature type="chain" id="PRO_5003395064" evidence="1">
    <location>
        <begin position="19"/>
        <end position="372"/>
    </location>
</feature>
<organism evidence="2 3">
    <name type="scientific">Trypanosoma vivax (strain Y486)</name>
    <dbReference type="NCBI Taxonomy" id="1055687"/>
    <lineage>
        <taxon>Eukaryota</taxon>
        <taxon>Discoba</taxon>
        <taxon>Euglenozoa</taxon>
        <taxon>Kinetoplastea</taxon>
        <taxon>Metakinetoplastina</taxon>
        <taxon>Trypanosomatida</taxon>
        <taxon>Trypanosomatidae</taxon>
        <taxon>Trypanosoma</taxon>
        <taxon>Duttonella</taxon>
    </lineage>
</organism>